<evidence type="ECO:0000313" key="2">
    <source>
        <dbReference type="Proteomes" id="UP001064489"/>
    </source>
</evidence>
<dbReference type="AlphaFoldDB" id="A0AAD5JE67"/>
<comment type="caution">
    <text evidence="1">The sequence shown here is derived from an EMBL/GenBank/DDBJ whole genome shotgun (WGS) entry which is preliminary data.</text>
</comment>
<reference evidence="1" key="2">
    <citation type="submission" date="2023-02" db="EMBL/GenBank/DDBJ databases">
        <authorList>
            <person name="Swenson N.G."/>
            <person name="Wegrzyn J.L."/>
            <person name="Mcevoy S.L."/>
        </authorList>
    </citation>
    <scope>NUCLEOTIDE SEQUENCE</scope>
    <source>
        <strain evidence="1">91603</strain>
        <tissue evidence="1">Leaf</tissue>
    </source>
</reference>
<gene>
    <name evidence="1" type="ORF">LWI28_012964</name>
</gene>
<reference evidence="1" key="1">
    <citation type="journal article" date="2022" name="Plant J.">
        <title>Strategies of tolerance reflected in two North American maple genomes.</title>
        <authorList>
            <person name="McEvoy S.L."/>
            <person name="Sezen U.U."/>
            <person name="Trouern-Trend A."/>
            <person name="McMahon S.M."/>
            <person name="Schaberg P.G."/>
            <person name="Yang J."/>
            <person name="Wegrzyn J.L."/>
            <person name="Swenson N.G."/>
        </authorList>
    </citation>
    <scope>NUCLEOTIDE SEQUENCE</scope>
    <source>
        <strain evidence="1">91603</strain>
    </source>
</reference>
<name>A0AAD5JE67_ACENE</name>
<proteinExistence type="predicted"/>
<dbReference type="EMBL" id="JAJSOW010000003">
    <property type="protein sequence ID" value="KAI9195230.1"/>
    <property type="molecule type" value="Genomic_DNA"/>
</dbReference>
<evidence type="ECO:0000313" key="1">
    <source>
        <dbReference type="EMBL" id="KAI9195230.1"/>
    </source>
</evidence>
<protein>
    <submittedName>
        <fullName evidence="1">Uncharacterized protein</fullName>
    </submittedName>
</protein>
<organism evidence="1 2">
    <name type="scientific">Acer negundo</name>
    <name type="common">Box elder</name>
    <dbReference type="NCBI Taxonomy" id="4023"/>
    <lineage>
        <taxon>Eukaryota</taxon>
        <taxon>Viridiplantae</taxon>
        <taxon>Streptophyta</taxon>
        <taxon>Embryophyta</taxon>
        <taxon>Tracheophyta</taxon>
        <taxon>Spermatophyta</taxon>
        <taxon>Magnoliopsida</taxon>
        <taxon>eudicotyledons</taxon>
        <taxon>Gunneridae</taxon>
        <taxon>Pentapetalae</taxon>
        <taxon>rosids</taxon>
        <taxon>malvids</taxon>
        <taxon>Sapindales</taxon>
        <taxon>Sapindaceae</taxon>
        <taxon>Hippocastanoideae</taxon>
        <taxon>Acereae</taxon>
        <taxon>Acer</taxon>
    </lineage>
</organism>
<accession>A0AAD5JE67</accession>
<dbReference type="Proteomes" id="UP001064489">
    <property type="component" value="Chromosome 1"/>
</dbReference>
<sequence length="106" mass="11974">MLFPILITYFCEQAGLVPDEGDRIMQMDGLLNSRTFNDISTQRNEEAGRAAAAVEEAEDAAEEYPSVVPAGDRRPYWVDELFKRQDAMETRQTALEKTMTNLTKAI</sequence>
<keyword evidence="2" id="KW-1185">Reference proteome</keyword>